<reference evidence="10" key="1">
    <citation type="submission" date="2016-11" db="EMBL/GenBank/DDBJ databases">
        <title>Comparative genomic and phenotypic analysis of Granulibacter bethesdensis clinical isolates from patients with chronic granulomatous disease.</title>
        <authorList>
            <person name="Zarember K.A."/>
            <person name="Porcella S.F."/>
            <person name="Chu J."/>
            <person name="Ding L."/>
            <person name="Dahlstrom E."/>
            <person name="Barbian K."/>
            <person name="Martens C."/>
            <person name="Sykora L."/>
            <person name="Kramer S."/>
            <person name="Pettinato A.M."/>
            <person name="Hong H."/>
            <person name="Wald G."/>
            <person name="Berg L.J."/>
            <person name="Rogge L.S."/>
            <person name="Greenberg D.E."/>
            <person name="Falcone E.L."/>
            <person name="Neves J.F."/>
            <person name="Simoes M.J."/>
            <person name="Casal M."/>
            <person name="Rodriguez-Lopez F.C."/>
            <person name="Zelazny A."/>
            <person name="Gallin J.I."/>
            <person name="Holland S.M."/>
        </authorList>
    </citation>
    <scope>NUCLEOTIDE SEQUENCE [LARGE SCALE GENOMIC DNA]</scope>
    <source>
        <strain evidence="10">NIH9.1</strain>
    </source>
</reference>
<comment type="subcellular location">
    <subcellularLocation>
        <location evidence="1">Cytoplasm</location>
    </subcellularLocation>
</comment>
<feature type="compositionally biased region" description="Low complexity" evidence="7">
    <location>
        <begin position="30"/>
        <end position="40"/>
    </location>
</feature>
<accession>A0AAC9KCD3</accession>
<dbReference type="InterPro" id="IPR003714">
    <property type="entry name" value="PhoH"/>
</dbReference>
<evidence type="ECO:0000256" key="1">
    <source>
        <dbReference type="ARBA" id="ARBA00004496"/>
    </source>
</evidence>
<dbReference type="InterPro" id="IPR051451">
    <property type="entry name" value="PhoH2-like"/>
</dbReference>
<feature type="region of interest" description="Disordered" evidence="7">
    <location>
        <begin position="30"/>
        <end position="53"/>
    </location>
</feature>
<evidence type="ECO:0000256" key="7">
    <source>
        <dbReference type="SAM" id="MobiDB-lite"/>
    </source>
</evidence>
<evidence type="ECO:0000313" key="9">
    <source>
        <dbReference type="EMBL" id="APH53340.1"/>
    </source>
</evidence>
<dbReference type="Pfam" id="PF02562">
    <property type="entry name" value="PhoH"/>
    <property type="match status" value="1"/>
</dbReference>
<name>A0AAC9KCD3_9PROT</name>
<dbReference type="FunFam" id="3.40.50.300:FF:000013">
    <property type="entry name" value="PhoH family ATPase"/>
    <property type="match status" value="1"/>
</dbReference>
<evidence type="ECO:0000256" key="5">
    <source>
        <dbReference type="ARBA" id="ARBA00022840"/>
    </source>
</evidence>
<protein>
    <recommendedName>
        <fullName evidence="6">PhoH-like protein</fullName>
    </recommendedName>
</protein>
<evidence type="ECO:0000256" key="2">
    <source>
        <dbReference type="ARBA" id="ARBA00010393"/>
    </source>
</evidence>
<dbReference type="PANTHER" id="PTHR30473">
    <property type="entry name" value="PROTEIN PHOH"/>
    <property type="match status" value="1"/>
</dbReference>
<dbReference type="SUPFAM" id="SSF52540">
    <property type="entry name" value="P-loop containing nucleoside triphosphate hydrolases"/>
    <property type="match status" value="1"/>
</dbReference>
<dbReference type="Proteomes" id="UP000182373">
    <property type="component" value="Chromosome"/>
</dbReference>
<evidence type="ECO:0000256" key="3">
    <source>
        <dbReference type="ARBA" id="ARBA00022490"/>
    </source>
</evidence>
<gene>
    <name evidence="9" type="ORF">GbCGDNIH9_0117</name>
</gene>
<dbReference type="GO" id="GO:0005524">
    <property type="term" value="F:ATP binding"/>
    <property type="evidence" value="ECO:0007669"/>
    <property type="project" value="UniProtKB-KW"/>
</dbReference>
<dbReference type="GO" id="GO:0005829">
    <property type="term" value="C:cytosol"/>
    <property type="evidence" value="ECO:0007669"/>
    <property type="project" value="TreeGrafter"/>
</dbReference>
<keyword evidence="5" id="KW-0067">ATP-binding</keyword>
<feature type="region of interest" description="Disordered" evidence="7">
    <location>
        <begin position="371"/>
        <end position="404"/>
    </location>
</feature>
<comment type="similarity">
    <text evidence="2">Belongs to the PhoH family.</text>
</comment>
<keyword evidence="3" id="KW-0963">Cytoplasm</keyword>
<evidence type="ECO:0000256" key="6">
    <source>
        <dbReference type="ARBA" id="ARBA00039970"/>
    </source>
</evidence>
<evidence type="ECO:0000256" key="4">
    <source>
        <dbReference type="ARBA" id="ARBA00022741"/>
    </source>
</evidence>
<evidence type="ECO:0000259" key="8">
    <source>
        <dbReference type="Pfam" id="PF02562"/>
    </source>
</evidence>
<dbReference type="PANTHER" id="PTHR30473:SF1">
    <property type="entry name" value="PHOH-LIKE PROTEIN"/>
    <property type="match status" value="1"/>
</dbReference>
<organism evidence="9 10">
    <name type="scientific">Granulibacter bethesdensis</name>
    <dbReference type="NCBI Taxonomy" id="364410"/>
    <lineage>
        <taxon>Bacteria</taxon>
        <taxon>Pseudomonadati</taxon>
        <taxon>Pseudomonadota</taxon>
        <taxon>Alphaproteobacteria</taxon>
        <taxon>Acetobacterales</taxon>
        <taxon>Acetobacteraceae</taxon>
        <taxon>Granulibacter</taxon>
    </lineage>
</organism>
<dbReference type="AlphaFoldDB" id="A0AAC9KCD3"/>
<keyword evidence="4" id="KW-0547">Nucleotide-binding</keyword>
<dbReference type="InterPro" id="IPR027417">
    <property type="entry name" value="P-loop_NTPase"/>
</dbReference>
<proteinExistence type="inferred from homology"/>
<feature type="compositionally biased region" description="Basic and acidic residues" evidence="7">
    <location>
        <begin position="376"/>
        <end position="391"/>
    </location>
</feature>
<sequence>MRTPAKGAHLRVTQISPALASSLPKAGASSALPQAALAPGKTSPYRPGDRERDNRTVTVQFANNLLLPQLLGDHDRHLVRLEQGLGVRISCRGNKIAIAGESDLVEAVKLALAALWQKLERGEDVTMGDVDAAVRLTKSRFEEGDRSPRLPLADLPSIRTRRGALSPRSAGQAAYIEMLSTKEMVFGIGPAGTGKTYLAVAQAVAMLQAGRVDRIVLSRPAVEAGERLGFLPGDMKEKVDPYLRPLYDALHDMMPGDQAARRMATGEIEVAPLAFMRGRTLAHSFVILDEAQNTTPVQMKMFLTRMGEGTRMVITGDLSQIDLPAGQRSGLRDALDTLEGIPALGICRFDKRDVVRHPLVAAIVDAYDQRSAAQQDRSRDADTHGQTEQRTRSGARSEINGPGK</sequence>
<feature type="domain" description="PhoH-like protein" evidence="8">
    <location>
        <begin position="165"/>
        <end position="368"/>
    </location>
</feature>
<dbReference type="EMBL" id="CP018191">
    <property type="protein sequence ID" value="APH53340.1"/>
    <property type="molecule type" value="Genomic_DNA"/>
</dbReference>
<evidence type="ECO:0000313" key="10">
    <source>
        <dbReference type="Proteomes" id="UP000182373"/>
    </source>
</evidence>
<dbReference type="Gene3D" id="3.40.50.300">
    <property type="entry name" value="P-loop containing nucleotide triphosphate hydrolases"/>
    <property type="match status" value="1"/>
</dbReference>